<organism evidence="2 3">
    <name type="scientific">Paenibacillus motobuensis</name>
    <dbReference type="NCBI Taxonomy" id="295324"/>
    <lineage>
        <taxon>Bacteria</taxon>
        <taxon>Bacillati</taxon>
        <taxon>Bacillota</taxon>
        <taxon>Bacilli</taxon>
        <taxon>Bacillales</taxon>
        <taxon>Paenibacillaceae</taxon>
        <taxon>Paenibacillus</taxon>
    </lineage>
</organism>
<dbReference type="Proteomes" id="UP001500340">
    <property type="component" value="Unassembled WGS sequence"/>
</dbReference>
<keyword evidence="3" id="KW-1185">Reference proteome</keyword>
<comment type="caution">
    <text evidence="2">The sequence shown here is derived from an EMBL/GenBank/DDBJ whole genome shotgun (WGS) entry which is preliminary data.</text>
</comment>
<dbReference type="InterPro" id="IPR025357">
    <property type="entry name" value="DUF4261"/>
</dbReference>
<evidence type="ECO:0000259" key="1">
    <source>
        <dbReference type="Pfam" id="PF14080"/>
    </source>
</evidence>
<reference evidence="2 3" key="1">
    <citation type="journal article" date="2019" name="Int. J. Syst. Evol. Microbiol.">
        <title>The Global Catalogue of Microorganisms (GCM) 10K type strain sequencing project: providing services to taxonomists for standard genome sequencing and annotation.</title>
        <authorList>
            <consortium name="The Broad Institute Genomics Platform"/>
            <consortium name="The Broad Institute Genome Sequencing Center for Infectious Disease"/>
            <person name="Wu L."/>
            <person name="Ma J."/>
        </authorList>
    </citation>
    <scope>NUCLEOTIDE SEQUENCE [LARGE SCALE GENOMIC DNA]</scope>
    <source>
        <strain evidence="2 3">JCM 12774</strain>
    </source>
</reference>
<proteinExistence type="predicted"/>
<feature type="domain" description="DUF4261" evidence="1">
    <location>
        <begin position="218"/>
        <end position="292"/>
    </location>
</feature>
<dbReference type="EMBL" id="BAAACX010000009">
    <property type="protein sequence ID" value="GAA0392869.1"/>
    <property type="molecule type" value="Genomic_DNA"/>
</dbReference>
<evidence type="ECO:0000313" key="3">
    <source>
        <dbReference type="Proteomes" id="UP001500340"/>
    </source>
</evidence>
<dbReference type="RefSeq" id="WP_343861422.1">
    <property type="nucleotide sequence ID" value="NZ_BAAACX010000009.1"/>
</dbReference>
<name>A0ABN0YES1_9BACL</name>
<accession>A0ABN0YES1</accession>
<dbReference type="Pfam" id="PF14080">
    <property type="entry name" value="DUF4261"/>
    <property type="match status" value="1"/>
</dbReference>
<evidence type="ECO:0000313" key="2">
    <source>
        <dbReference type="EMBL" id="GAA0392869.1"/>
    </source>
</evidence>
<protein>
    <submittedName>
        <fullName evidence="2">DUF4261 domain-containing protein</fullName>
    </submittedName>
</protein>
<sequence>MNEMTDMNEMLNEENDFGFARVYAVELKYKQEPKLDRDLLYKKMELYTGRTSMPEEEESAAEELAVWEANEEYEGTMLHFFHLNYMLQYTEGELPAQTSLMNIEHRPTENYNTALQQSWHWQEAAETLEQCNHTLLLVDMMAAGLTPQSRLQLFSGALRAVLEACPCDAIYFRESDKLLEPNEYLSAVEQGNLLYGALNIRFYNVEGTGSGRAEGLMDSVGLAALGIPDVQCHYFDLEPNEVAEQLGNIAYYLYNQGDIIKDGETIGISEDMRWRCEHQYSLVEPRRVVIDLDPGEPYYAGRQGSHEG</sequence>
<gene>
    <name evidence="2" type="ORF">GCM10008933_24630</name>
</gene>